<dbReference type="InterPro" id="IPR013762">
    <property type="entry name" value="Integrase-like_cat_sf"/>
</dbReference>
<keyword evidence="1" id="KW-0238">DNA-binding</keyword>
<feature type="compositionally biased region" description="Polar residues" evidence="3">
    <location>
        <begin position="181"/>
        <end position="190"/>
    </location>
</feature>
<dbReference type="InterPro" id="IPR002104">
    <property type="entry name" value="Integrase_catalytic"/>
</dbReference>
<dbReference type="SUPFAM" id="SSF56349">
    <property type="entry name" value="DNA breaking-rejoining enzymes"/>
    <property type="match status" value="1"/>
</dbReference>
<organism evidence="5 6">
    <name type="scientific">Xenopus laevis</name>
    <name type="common">African clawed frog</name>
    <dbReference type="NCBI Taxonomy" id="8355"/>
    <lineage>
        <taxon>Eukaryota</taxon>
        <taxon>Metazoa</taxon>
        <taxon>Chordata</taxon>
        <taxon>Craniata</taxon>
        <taxon>Vertebrata</taxon>
        <taxon>Euteleostomi</taxon>
        <taxon>Amphibia</taxon>
        <taxon>Batrachia</taxon>
        <taxon>Anura</taxon>
        <taxon>Pipoidea</taxon>
        <taxon>Pipidae</taxon>
        <taxon>Xenopodinae</taxon>
        <taxon>Xenopus</taxon>
        <taxon>Xenopus</taxon>
    </lineage>
</organism>
<feature type="region of interest" description="Disordered" evidence="3">
    <location>
        <begin position="1"/>
        <end position="241"/>
    </location>
</feature>
<dbReference type="RefSeq" id="XP_041435902.1">
    <property type="nucleotide sequence ID" value="XM_041579968.1"/>
</dbReference>
<dbReference type="Gene3D" id="1.10.150.130">
    <property type="match status" value="1"/>
</dbReference>
<proteinExistence type="predicted"/>
<evidence type="ECO:0000256" key="2">
    <source>
        <dbReference type="ARBA" id="ARBA00023172"/>
    </source>
</evidence>
<dbReference type="SUPFAM" id="SSF47823">
    <property type="entry name" value="lambda integrase-like, N-terminal domain"/>
    <property type="match status" value="1"/>
</dbReference>
<sequence>MLVRRLESRMRPGASPPIRRRDVTGQGRTAPMSAGGQAQGDTVITAQVHRLESGEHRVGTPTGRRGWSREPKSANRRTAGGTRQGRDFSTPTKERSPGARNRGRSRSRDSRLRGRREHSYSSVRSSRRGATAHACPQGARISRCERSSRSPSRSHSHRDRHSCCHLSCRNSPRITEREASQARSVTSNVGTRRRRSASHDRVQPGTIQNQPPTKSNRLSSNVTTQSTATAGRPGVGAFSGSSTRSITAALPISTAALAAGNRRLLELVKASLAGTTWTAYGKAWEEWKRLNDWAGGLTSREDRRAGLIWYVVWLTEQGKSAAFIDKRMAGLAFHFKLRGKEDLTKEFMIRQALKGLRKSKHSKDTRRPISFDLLTRLQAALDHCCYTGYEAALFKAAFALAFFGAFRVGELVSKSKSSQDGLLLQDVKVFDDNITVRLRKSKTDSLGKGKDIVLFTVDGGVACPVGCVGRFLHLRGGAGKVFLQHENGMPLTRFQFNSMLKRTLGSIGVNPTEFGTHSFRIGAATEAAGLGLGDRMVMKIGRWESKRFRSYIRPSLLV</sequence>
<feature type="compositionally biased region" description="Basic and acidic residues" evidence="3">
    <location>
        <begin position="49"/>
        <end position="58"/>
    </location>
</feature>
<dbReference type="InterPro" id="IPR052925">
    <property type="entry name" value="Phage_Integrase-like_Recomb"/>
</dbReference>
<reference evidence="6" key="1">
    <citation type="submission" date="2025-08" db="UniProtKB">
        <authorList>
            <consortium name="RefSeq"/>
        </authorList>
    </citation>
    <scope>IDENTIFICATION</scope>
    <source>
        <strain evidence="6">J_2021</strain>
        <tissue evidence="6">Erythrocytes</tissue>
    </source>
</reference>
<dbReference type="PROSITE" id="PS51898">
    <property type="entry name" value="TYR_RECOMBINASE"/>
    <property type="match status" value="1"/>
</dbReference>
<gene>
    <name evidence="6" type="primary">LOC121399387</name>
</gene>
<dbReference type="GO" id="GO:0015074">
    <property type="term" value="P:DNA integration"/>
    <property type="evidence" value="ECO:0007669"/>
    <property type="project" value="InterPro"/>
</dbReference>
<protein>
    <submittedName>
        <fullName evidence="6">Uncharacterized protein LOC121399387 isoform X2</fullName>
    </submittedName>
</protein>
<evidence type="ECO:0000256" key="3">
    <source>
        <dbReference type="SAM" id="MobiDB-lite"/>
    </source>
</evidence>
<dbReference type="Proteomes" id="UP000186698">
    <property type="component" value="Chromosome 1S"/>
</dbReference>
<accession>A0A8J1M2I4</accession>
<dbReference type="InterPro" id="IPR011010">
    <property type="entry name" value="DNA_brk_join_enz"/>
</dbReference>
<dbReference type="AlphaFoldDB" id="A0A8J1M2I4"/>
<evidence type="ECO:0000259" key="4">
    <source>
        <dbReference type="PROSITE" id="PS51898"/>
    </source>
</evidence>
<keyword evidence="5" id="KW-1185">Reference proteome</keyword>
<evidence type="ECO:0000256" key="1">
    <source>
        <dbReference type="ARBA" id="ARBA00023125"/>
    </source>
</evidence>
<dbReference type="PANTHER" id="PTHR34605:SF8">
    <property type="entry name" value="FILAGGRIN-2-LIKE ISOFORM X1"/>
    <property type="match status" value="1"/>
</dbReference>
<evidence type="ECO:0000313" key="5">
    <source>
        <dbReference type="Proteomes" id="UP000186698"/>
    </source>
</evidence>
<evidence type="ECO:0000313" key="6">
    <source>
        <dbReference type="RefSeq" id="XP_041435902.1"/>
    </source>
</evidence>
<dbReference type="GO" id="GO:0003677">
    <property type="term" value="F:DNA binding"/>
    <property type="evidence" value="ECO:0007669"/>
    <property type="project" value="UniProtKB-KW"/>
</dbReference>
<keyword evidence="2" id="KW-0233">DNA recombination</keyword>
<dbReference type="InterPro" id="IPR010998">
    <property type="entry name" value="Integrase_recombinase_N"/>
</dbReference>
<feature type="compositionally biased region" description="Basic and acidic residues" evidence="3">
    <location>
        <begin position="1"/>
        <end position="10"/>
    </location>
</feature>
<dbReference type="Gene3D" id="1.10.443.10">
    <property type="entry name" value="Intergrase catalytic core"/>
    <property type="match status" value="1"/>
</dbReference>
<feature type="domain" description="Tyr recombinase" evidence="4">
    <location>
        <begin position="366"/>
        <end position="558"/>
    </location>
</feature>
<feature type="compositionally biased region" description="Polar residues" evidence="3">
    <location>
        <begin position="205"/>
        <end position="229"/>
    </location>
</feature>
<dbReference type="GeneID" id="121399387"/>
<dbReference type="GO" id="GO:0006310">
    <property type="term" value="P:DNA recombination"/>
    <property type="evidence" value="ECO:0007669"/>
    <property type="project" value="UniProtKB-KW"/>
</dbReference>
<name>A0A8J1M2I4_XENLA</name>
<dbReference type="PANTHER" id="PTHR34605">
    <property type="entry name" value="PHAGE_INTEGRASE DOMAIN-CONTAINING PROTEIN"/>
    <property type="match status" value="1"/>
</dbReference>